<protein>
    <submittedName>
        <fullName evidence="2">Uncharacterized protein</fullName>
    </submittedName>
</protein>
<evidence type="ECO:0000313" key="2">
    <source>
        <dbReference type="WBParaSite" id="nRc.2.0.1.t44684-RA"/>
    </source>
</evidence>
<sequence length="124" mass="14048">MNENIQMPKLGELTLCIDGEEDGDLFLLGDPGADRGKFFVGILVCDEIDSILLMSNAYKSQTFVDQRIDPHVKNFVAVFRIIHDAFKLRCSILNNARRRRRRLLVNGVDAVAVAPRSSSKCRRR</sequence>
<proteinExistence type="predicted"/>
<dbReference type="WBParaSite" id="nRc.2.0.1.t44684-RA">
    <property type="protein sequence ID" value="nRc.2.0.1.t44684-RA"/>
    <property type="gene ID" value="nRc.2.0.1.g44684"/>
</dbReference>
<dbReference type="Proteomes" id="UP000887565">
    <property type="component" value="Unplaced"/>
</dbReference>
<dbReference type="AlphaFoldDB" id="A0A915L0H4"/>
<accession>A0A915L0H4</accession>
<reference evidence="2" key="1">
    <citation type="submission" date="2022-11" db="UniProtKB">
        <authorList>
            <consortium name="WormBaseParasite"/>
        </authorList>
    </citation>
    <scope>IDENTIFICATION</scope>
</reference>
<organism evidence="1 2">
    <name type="scientific">Romanomermis culicivorax</name>
    <name type="common">Nematode worm</name>
    <dbReference type="NCBI Taxonomy" id="13658"/>
    <lineage>
        <taxon>Eukaryota</taxon>
        <taxon>Metazoa</taxon>
        <taxon>Ecdysozoa</taxon>
        <taxon>Nematoda</taxon>
        <taxon>Enoplea</taxon>
        <taxon>Dorylaimia</taxon>
        <taxon>Mermithida</taxon>
        <taxon>Mermithoidea</taxon>
        <taxon>Mermithidae</taxon>
        <taxon>Romanomermis</taxon>
    </lineage>
</organism>
<evidence type="ECO:0000313" key="1">
    <source>
        <dbReference type="Proteomes" id="UP000887565"/>
    </source>
</evidence>
<name>A0A915L0H4_ROMCU</name>
<keyword evidence="1" id="KW-1185">Reference proteome</keyword>